<gene>
    <name evidence="3" type="ORF">GGR38_004746</name>
</gene>
<dbReference type="EMBL" id="JACIDX010000035">
    <property type="protein sequence ID" value="MBB3957771.1"/>
    <property type="molecule type" value="Genomic_DNA"/>
</dbReference>
<dbReference type="InterPro" id="IPR002656">
    <property type="entry name" value="Acyl_transf_3_dom"/>
</dbReference>
<keyword evidence="1" id="KW-0472">Membrane</keyword>
<comment type="caution">
    <text evidence="3">The sequence shown here is derived from an EMBL/GenBank/DDBJ whole genome shotgun (WGS) entry which is preliminary data.</text>
</comment>
<feature type="transmembrane region" description="Helical" evidence="1">
    <location>
        <begin position="12"/>
        <end position="32"/>
    </location>
</feature>
<evidence type="ECO:0000313" key="3">
    <source>
        <dbReference type="EMBL" id="MBB3957771.1"/>
    </source>
</evidence>
<proteinExistence type="predicted"/>
<name>A0A7W6CRF0_9SPHN</name>
<dbReference type="InterPro" id="IPR050879">
    <property type="entry name" value="Acyltransferase_3"/>
</dbReference>
<dbReference type="PANTHER" id="PTHR23028:SF134">
    <property type="entry name" value="PUTATIVE (AFU_ORTHOLOGUE AFUA_4G08520)-RELATED"/>
    <property type="match status" value="1"/>
</dbReference>
<feature type="transmembrane region" description="Helical" evidence="1">
    <location>
        <begin position="52"/>
        <end position="71"/>
    </location>
</feature>
<dbReference type="Pfam" id="PF01757">
    <property type="entry name" value="Acyl_transf_3"/>
    <property type="match status" value="1"/>
</dbReference>
<protein>
    <submittedName>
        <fullName evidence="3">Peptidoglycan/LPS O-acetylase OafA/YrhL</fullName>
    </submittedName>
</protein>
<keyword evidence="1" id="KW-1133">Transmembrane helix</keyword>
<feature type="transmembrane region" description="Helical" evidence="1">
    <location>
        <begin position="119"/>
        <end position="136"/>
    </location>
</feature>
<accession>A0A7W6CRF0</accession>
<feature type="transmembrane region" description="Helical" evidence="1">
    <location>
        <begin position="143"/>
        <end position="165"/>
    </location>
</feature>
<dbReference type="GO" id="GO:0016747">
    <property type="term" value="F:acyltransferase activity, transferring groups other than amino-acyl groups"/>
    <property type="evidence" value="ECO:0007669"/>
    <property type="project" value="InterPro"/>
</dbReference>
<feature type="transmembrane region" description="Helical" evidence="1">
    <location>
        <begin position="241"/>
        <end position="261"/>
    </location>
</feature>
<dbReference type="Proteomes" id="UP000548867">
    <property type="component" value="Unassembled WGS sequence"/>
</dbReference>
<feature type="domain" description="Acyltransferase 3" evidence="2">
    <location>
        <begin position="14"/>
        <end position="322"/>
    </location>
</feature>
<dbReference type="AlphaFoldDB" id="A0A7W6CRF0"/>
<feature type="transmembrane region" description="Helical" evidence="1">
    <location>
        <begin position="185"/>
        <end position="202"/>
    </location>
</feature>
<feature type="transmembrane region" description="Helical" evidence="1">
    <location>
        <begin position="311"/>
        <end position="328"/>
    </location>
</feature>
<reference evidence="3 4" key="1">
    <citation type="submission" date="2020-08" db="EMBL/GenBank/DDBJ databases">
        <title>Genomic Encyclopedia of Type Strains, Phase IV (KMG-IV): sequencing the most valuable type-strain genomes for metagenomic binning, comparative biology and taxonomic classification.</title>
        <authorList>
            <person name="Goeker M."/>
        </authorList>
    </citation>
    <scope>NUCLEOTIDE SEQUENCE [LARGE SCALE GENOMIC DNA]</scope>
    <source>
        <strain evidence="3 4">DSM 27057</strain>
    </source>
</reference>
<dbReference type="PANTHER" id="PTHR23028">
    <property type="entry name" value="ACETYLTRANSFERASE"/>
    <property type="match status" value="1"/>
</dbReference>
<sequence>MFMHYSENSFRLFPTATCAVDFFFILSGFVLAHSYGARSDLTVGSFMLKRVIRLYPLLFLGTLIGLPWLFWMAAPYPQGVMKTAIAGLTNAVYLPYFGWRPPELGNLGSPEAYPINGPEWSLFFELAVNIIFLYLVRLSMKVNFWLAFGSLVFMLVLSLVMARAFGKSGVALPGGWDLMSFPVGFPRVIFGFSLGIAIYRMLDLESFRRIEPVFLQSAAGALVVSAVFVTMFTFAPGKGHAALLYLIQIAIFCPLFVVIGAKTAPCNAGLTRIIRLLGFLSYPIYCIHIPVKNETSLLFNYFALPTEVEPFAATFLTFVIAALAGKYLDIPVRRWLTATIRWRTVEFR</sequence>
<organism evidence="3 4">
    <name type="scientific">Novosphingobium sediminicola</name>
    <dbReference type="NCBI Taxonomy" id="563162"/>
    <lineage>
        <taxon>Bacteria</taxon>
        <taxon>Pseudomonadati</taxon>
        <taxon>Pseudomonadota</taxon>
        <taxon>Alphaproteobacteria</taxon>
        <taxon>Sphingomonadales</taxon>
        <taxon>Sphingomonadaceae</taxon>
        <taxon>Novosphingobium</taxon>
    </lineage>
</organism>
<keyword evidence="1" id="KW-0812">Transmembrane</keyword>
<evidence type="ECO:0000313" key="4">
    <source>
        <dbReference type="Proteomes" id="UP000548867"/>
    </source>
</evidence>
<evidence type="ECO:0000256" key="1">
    <source>
        <dbReference type="SAM" id="Phobius"/>
    </source>
</evidence>
<feature type="transmembrane region" description="Helical" evidence="1">
    <location>
        <begin position="214"/>
        <end position="235"/>
    </location>
</feature>
<feature type="transmembrane region" description="Helical" evidence="1">
    <location>
        <begin position="273"/>
        <end position="291"/>
    </location>
</feature>
<keyword evidence="4" id="KW-1185">Reference proteome</keyword>
<evidence type="ECO:0000259" key="2">
    <source>
        <dbReference type="Pfam" id="PF01757"/>
    </source>
</evidence>